<comment type="caution">
    <text evidence="1">The sequence shown here is derived from an EMBL/GenBank/DDBJ whole genome shotgun (WGS) entry which is preliminary data.</text>
</comment>
<organism evidence="1 2">
    <name type="scientific">Corynebacterium simulans</name>
    <dbReference type="NCBI Taxonomy" id="146827"/>
    <lineage>
        <taxon>Bacteria</taxon>
        <taxon>Bacillati</taxon>
        <taxon>Actinomycetota</taxon>
        <taxon>Actinomycetes</taxon>
        <taxon>Mycobacteriales</taxon>
        <taxon>Corynebacteriaceae</taxon>
        <taxon>Corynebacterium</taxon>
    </lineage>
</organism>
<accession>A0ABR5V8H0</accession>
<protein>
    <submittedName>
        <fullName evidence="1">Uncharacterized protein</fullName>
    </submittedName>
</protein>
<evidence type="ECO:0000313" key="2">
    <source>
        <dbReference type="Proteomes" id="UP000070339"/>
    </source>
</evidence>
<sequence length="37" mass="4564">MNSNKSKSIRKSELRFQIKLHFNRVFWAIAFSFYLQK</sequence>
<evidence type="ECO:0000313" key="1">
    <source>
        <dbReference type="EMBL" id="KXU17603.1"/>
    </source>
</evidence>
<dbReference type="EMBL" id="LTEB01000031">
    <property type="protein sequence ID" value="KXU17603.1"/>
    <property type="molecule type" value="Genomic_DNA"/>
</dbReference>
<gene>
    <name evidence="1" type="ORF">WM41_1748</name>
</gene>
<proteinExistence type="predicted"/>
<dbReference type="Proteomes" id="UP000070339">
    <property type="component" value="Unassembled WGS sequence"/>
</dbReference>
<reference evidence="1 2" key="1">
    <citation type="journal article" date="2016" name="Int. J. Syst. Evol. Microbiol.">
        <title>Resolving the Complexity of Human Skin Metagenomes Using Single-Molecule Sequencing.</title>
        <authorList>
            <consortium name="NISC Comparative Sequencing Program"/>
            <person name="Tsai Y.C."/>
            <person name="Conlan S."/>
            <person name="Deming C."/>
            <person name="Segre J.A."/>
            <person name="Kong H.H."/>
            <person name="Korlach J."/>
            <person name="Oh J."/>
        </authorList>
    </citation>
    <scope>NUCLEOTIDE SEQUENCE [LARGE SCALE GENOMIC DNA]</scope>
    <source>
        <strain evidence="1 2">1B08</strain>
    </source>
</reference>
<keyword evidence="2" id="KW-1185">Reference proteome</keyword>
<name>A0ABR5V8H0_9CORY</name>